<feature type="domain" description="TRASH" evidence="6">
    <location>
        <begin position="6"/>
        <end position="44"/>
    </location>
</feature>
<dbReference type="GO" id="GO:0003735">
    <property type="term" value="F:structural constituent of ribosome"/>
    <property type="evidence" value="ECO:0007669"/>
    <property type="project" value="InterPro"/>
</dbReference>
<dbReference type="InterPro" id="IPR000988">
    <property type="entry name" value="Ribosomal_eL24-rel_N"/>
</dbReference>
<dbReference type="InterPro" id="IPR011017">
    <property type="entry name" value="TRASH_dom"/>
</dbReference>
<keyword evidence="3" id="KW-0690">Ribosome biogenesis</keyword>
<reference evidence="7 8" key="1">
    <citation type="submission" date="2024-01" db="EMBL/GenBank/DDBJ databases">
        <title>The genome of the rayed Mediterranean limpet Patella caerulea (Linnaeus, 1758).</title>
        <authorList>
            <person name="Anh-Thu Weber A."/>
            <person name="Halstead-Nussloch G."/>
        </authorList>
    </citation>
    <scope>NUCLEOTIDE SEQUENCE [LARGE SCALE GENOMIC DNA]</scope>
    <source>
        <strain evidence="7">AATW-2023a</strain>
        <tissue evidence="7">Whole specimen</tissue>
    </source>
</reference>
<comment type="similarity">
    <text evidence="2">Belongs to the eukaryotic ribosomal protein eL24 family.</text>
</comment>
<evidence type="ECO:0000313" key="7">
    <source>
        <dbReference type="EMBL" id="KAK6180210.1"/>
    </source>
</evidence>
<evidence type="ECO:0000256" key="2">
    <source>
        <dbReference type="ARBA" id="ARBA00005647"/>
    </source>
</evidence>
<dbReference type="Proteomes" id="UP001347796">
    <property type="component" value="Unassembled WGS sequence"/>
</dbReference>
<dbReference type="SUPFAM" id="SSF57716">
    <property type="entry name" value="Glucocorticoid receptor-like (DNA-binding domain)"/>
    <property type="match status" value="1"/>
</dbReference>
<dbReference type="AlphaFoldDB" id="A0AAN8Q121"/>
<dbReference type="Pfam" id="PF01246">
    <property type="entry name" value="Ribosomal_L24e"/>
    <property type="match status" value="1"/>
</dbReference>
<dbReference type="Gene3D" id="2.30.170.20">
    <property type="entry name" value="Ribosomal protein L24e"/>
    <property type="match status" value="1"/>
</dbReference>
<dbReference type="InterPro" id="IPR023442">
    <property type="entry name" value="Ribosomal_eL24_CS"/>
</dbReference>
<dbReference type="PANTHER" id="PTHR10792:SF8">
    <property type="entry name" value="RIBOSOME BIOGENESIS PROTEIN RLP24-RELATED"/>
    <property type="match status" value="1"/>
</dbReference>
<name>A0AAN8Q121_PATCE</name>
<dbReference type="InterPro" id="IPR056366">
    <property type="entry name" value="Ribosomal_eL24"/>
</dbReference>
<accession>A0AAN8Q121</accession>
<comment type="caution">
    <text evidence="7">The sequence shown here is derived from an EMBL/GenBank/DDBJ whole genome shotgun (WGS) entry which is preliminary data.</text>
</comment>
<dbReference type="PROSITE" id="PS01073">
    <property type="entry name" value="RIBOSOMAL_L24E"/>
    <property type="match status" value="1"/>
</dbReference>
<organism evidence="7 8">
    <name type="scientific">Patella caerulea</name>
    <name type="common">Rayed Mediterranean limpet</name>
    <dbReference type="NCBI Taxonomy" id="87958"/>
    <lineage>
        <taxon>Eukaryota</taxon>
        <taxon>Metazoa</taxon>
        <taxon>Spiralia</taxon>
        <taxon>Lophotrochozoa</taxon>
        <taxon>Mollusca</taxon>
        <taxon>Gastropoda</taxon>
        <taxon>Patellogastropoda</taxon>
        <taxon>Patelloidea</taxon>
        <taxon>Patellidae</taxon>
        <taxon>Patella</taxon>
    </lineage>
</organism>
<dbReference type="CDD" id="cd00472">
    <property type="entry name" value="Ribosomal_L24e_L24"/>
    <property type="match status" value="1"/>
</dbReference>
<dbReference type="GO" id="GO:0005730">
    <property type="term" value="C:nucleolus"/>
    <property type="evidence" value="ECO:0007669"/>
    <property type="project" value="TreeGrafter"/>
</dbReference>
<comment type="subcellular location">
    <subcellularLocation>
        <location evidence="1">Nucleus</location>
    </subcellularLocation>
</comment>
<dbReference type="GO" id="GO:0042273">
    <property type="term" value="P:ribosomal large subunit biogenesis"/>
    <property type="evidence" value="ECO:0007669"/>
    <property type="project" value="TreeGrafter"/>
</dbReference>
<dbReference type="InterPro" id="IPR038630">
    <property type="entry name" value="L24e/L24_sf"/>
</dbReference>
<evidence type="ECO:0000256" key="4">
    <source>
        <dbReference type="ARBA" id="ARBA00023242"/>
    </source>
</evidence>
<dbReference type="FunFam" id="2.30.170.20:FF:000001">
    <property type="entry name" value="probable ribosome biogenesis protein RLP24"/>
    <property type="match status" value="1"/>
</dbReference>
<keyword evidence="8" id="KW-1185">Reference proteome</keyword>
<dbReference type="PANTHER" id="PTHR10792">
    <property type="entry name" value="60S RIBOSOMAL PROTEIN L24"/>
    <property type="match status" value="1"/>
</dbReference>
<keyword evidence="4" id="KW-0539">Nucleus</keyword>
<protein>
    <recommendedName>
        <fullName evidence="5">Probable ribosome biogenesis protein RLP24</fullName>
    </recommendedName>
</protein>
<dbReference type="SMART" id="SM00746">
    <property type="entry name" value="TRASH"/>
    <property type="match status" value="1"/>
</dbReference>
<proteinExistence type="inferred from homology"/>
<dbReference type="EMBL" id="JAZGQO010000008">
    <property type="protein sequence ID" value="KAK6180210.1"/>
    <property type="molecule type" value="Genomic_DNA"/>
</dbReference>
<evidence type="ECO:0000256" key="1">
    <source>
        <dbReference type="ARBA" id="ARBA00004123"/>
    </source>
</evidence>
<sequence>MRLEKCYFCSSTVHPGHGIHFVRNDCKVFKFCRGKCHKAFKKRKNPRKSRWTKAYRKATGKDLAVDPSFEFEKKRNIPVKYSRELWNNTLVAMKRVEEIRLKRQGQHIINRLKEGKKLRKEADIREVDKHIHLIRAPGAKAPVFEKKMVEVIMADDDDEDMEGN</sequence>
<evidence type="ECO:0000313" key="8">
    <source>
        <dbReference type="Proteomes" id="UP001347796"/>
    </source>
</evidence>
<evidence type="ECO:0000256" key="5">
    <source>
        <dbReference type="ARBA" id="ARBA00039784"/>
    </source>
</evidence>
<evidence type="ECO:0000256" key="3">
    <source>
        <dbReference type="ARBA" id="ARBA00022517"/>
    </source>
</evidence>
<evidence type="ECO:0000259" key="6">
    <source>
        <dbReference type="SMART" id="SM00746"/>
    </source>
</evidence>
<gene>
    <name evidence="7" type="ORF">SNE40_012402</name>
</gene>